<keyword evidence="4" id="KW-0119">Carbohydrate metabolism</keyword>
<feature type="domain" description="Glycoside hydrolase family 5" evidence="9">
    <location>
        <begin position="194"/>
        <end position="481"/>
    </location>
</feature>
<dbReference type="AlphaFoldDB" id="A0A848B6G9"/>
<dbReference type="GO" id="GO:0030245">
    <property type="term" value="P:cellulose catabolic process"/>
    <property type="evidence" value="ECO:0007669"/>
    <property type="project" value="UniProtKB-KW"/>
</dbReference>
<evidence type="ECO:0000256" key="1">
    <source>
        <dbReference type="ARBA" id="ARBA00005641"/>
    </source>
</evidence>
<keyword evidence="2 7" id="KW-0378">Hydrolase</keyword>
<dbReference type="GO" id="GO:0009986">
    <property type="term" value="C:cell surface"/>
    <property type="evidence" value="ECO:0007669"/>
    <property type="project" value="TreeGrafter"/>
</dbReference>
<proteinExistence type="inferred from homology"/>
<dbReference type="RefSeq" id="WP_168964187.1">
    <property type="nucleotide sequence ID" value="NZ_JABAEW010000096.1"/>
</dbReference>
<dbReference type="GO" id="GO:0005576">
    <property type="term" value="C:extracellular region"/>
    <property type="evidence" value="ECO:0007669"/>
    <property type="project" value="TreeGrafter"/>
</dbReference>
<feature type="signal peptide" evidence="8">
    <location>
        <begin position="1"/>
        <end position="18"/>
    </location>
</feature>
<keyword evidence="8" id="KW-0732">Signal</keyword>
<dbReference type="Pfam" id="PF00150">
    <property type="entry name" value="Cellulase"/>
    <property type="match status" value="1"/>
</dbReference>
<dbReference type="EMBL" id="JABAEW010000096">
    <property type="protein sequence ID" value="NMD89279.1"/>
    <property type="molecule type" value="Genomic_DNA"/>
</dbReference>
<protein>
    <submittedName>
        <fullName evidence="10">Glycoside hydrolase family 5 protein</fullName>
    </submittedName>
</protein>
<evidence type="ECO:0000313" key="11">
    <source>
        <dbReference type="Proteomes" id="UP000576225"/>
    </source>
</evidence>
<accession>A0A848B6G9</accession>
<keyword evidence="6" id="KW-0624">Polysaccharide degradation</keyword>
<comment type="similarity">
    <text evidence="1 7">Belongs to the glycosyl hydrolase 5 (cellulase A) family.</text>
</comment>
<dbReference type="Gene3D" id="2.60.120.260">
    <property type="entry name" value="Galactose-binding domain-like"/>
    <property type="match status" value="1"/>
</dbReference>
<evidence type="ECO:0000256" key="5">
    <source>
        <dbReference type="ARBA" id="ARBA00023295"/>
    </source>
</evidence>
<evidence type="ECO:0000256" key="6">
    <source>
        <dbReference type="ARBA" id="ARBA00023326"/>
    </source>
</evidence>
<evidence type="ECO:0000256" key="3">
    <source>
        <dbReference type="ARBA" id="ARBA00023001"/>
    </source>
</evidence>
<dbReference type="Gene3D" id="3.20.20.80">
    <property type="entry name" value="Glycosidases"/>
    <property type="match status" value="1"/>
</dbReference>
<dbReference type="InterPro" id="IPR050386">
    <property type="entry name" value="Glycosyl_hydrolase_5"/>
</dbReference>
<name>A0A848B6G9_9BACT</name>
<dbReference type="SUPFAM" id="SSF51445">
    <property type="entry name" value="(Trans)glycosidases"/>
    <property type="match status" value="1"/>
</dbReference>
<reference evidence="10 11" key="1">
    <citation type="submission" date="2020-04" db="EMBL/GenBank/DDBJ databases">
        <authorList>
            <person name="Hitch T.C.A."/>
            <person name="Wylensek D."/>
            <person name="Clavel T."/>
        </authorList>
    </citation>
    <scope>NUCLEOTIDE SEQUENCE [LARGE SCALE GENOMIC DNA]</scope>
    <source>
        <strain evidence="10 11">COR2-253-APC-1A</strain>
    </source>
</reference>
<comment type="caution">
    <text evidence="10">The sequence shown here is derived from an EMBL/GenBank/DDBJ whole genome shotgun (WGS) entry which is preliminary data.</text>
</comment>
<dbReference type="PANTHER" id="PTHR31297:SF41">
    <property type="entry name" value="ENDOGLUCANASE, PUTATIVE (AFU_ORTHOLOGUE AFUA_5G01830)-RELATED"/>
    <property type="match status" value="1"/>
</dbReference>
<organism evidence="10 11">
    <name type="scientific">Victivallis vadensis</name>
    <dbReference type="NCBI Taxonomy" id="172901"/>
    <lineage>
        <taxon>Bacteria</taxon>
        <taxon>Pseudomonadati</taxon>
        <taxon>Lentisphaerota</taxon>
        <taxon>Lentisphaeria</taxon>
        <taxon>Victivallales</taxon>
        <taxon>Victivallaceae</taxon>
        <taxon>Victivallis</taxon>
    </lineage>
</organism>
<evidence type="ECO:0000259" key="9">
    <source>
        <dbReference type="Pfam" id="PF00150"/>
    </source>
</evidence>
<dbReference type="PANTHER" id="PTHR31297">
    <property type="entry name" value="GLUCAN ENDO-1,6-BETA-GLUCOSIDASE B"/>
    <property type="match status" value="1"/>
</dbReference>
<dbReference type="InterPro" id="IPR001547">
    <property type="entry name" value="Glyco_hydro_5"/>
</dbReference>
<dbReference type="InterPro" id="IPR017853">
    <property type="entry name" value="GH"/>
</dbReference>
<evidence type="ECO:0000256" key="7">
    <source>
        <dbReference type="RuleBase" id="RU361153"/>
    </source>
</evidence>
<dbReference type="Proteomes" id="UP000576225">
    <property type="component" value="Unassembled WGS sequence"/>
</dbReference>
<evidence type="ECO:0000256" key="2">
    <source>
        <dbReference type="ARBA" id="ARBA00022801"/>
    </source>
</evidence>
<dbReference type="GO" id="GO:0008422">
    <property type="term" value="F:beta-glucosidase activity"/>
    <property type="evidence" value="ECO:0007669"/>
    <property type="project" value="TreeGrafter"/>
</dbReference>
<keyword evidence="5 7" id="KW-0326">Glycosidase</keyword>
<sequence length="521" mass="59463">MKRLIIFLFCALSTALWAEGGVFTADDFTLSRFAKFEDGVCIVKIPEKKNIANDTRGISLKNTAALAGKAVRFSAEVRYFGIGSDTKGQHVGGKILLVCRNSAGVPTYYSSQTLLGTNDQWQKLTAFCAFPSDMQKAAVVFGIQQAWGTMEFRNIAWEVIEQKLNYSIPGDFRCEYSEAVAARPMMRGVMSPAQNQIQKKDIRDLKDWNVNLMRYQLVGGISNEEIQNIDVYGKWLDGCLDKLEKLLPVFEEAGVQVIIDMHRVPGGRYRESGLLGTAGEAAAKAYGNKARFLLMDETAYREAFLNAWKKIAKRFKGNPQIYGYDLMNEPDQIGLAKYHWLDLQYDAAKLIREIDPETPIIIESNNWSSPVTFCDIKPMPLKNMIYQFHMYFPGEYTHQGVNNKKYAATYPAEAWDYRDRGWTAEKLEQAVWPVVKFQQKYGAKVFVGEFSAPIWAPGAANYLKDVIDIFEKHHWDWTYHAYREWAGWSVEHEGTPSDMHPAENTDRKQVLLDFFKKNPKQ</sequence>
<gene>
    <name evidence="10" type="ORF">HF882_22080</name>
</gene>
<evidence type="ECO:0000313" key="10">
    <source>
        <dbReference type="EMBL" id="NMD89279.1"/>
    </source>
</evidence>
<evidence type="ECO:0000256" key="4">
    <source>
        <dbReference type="ARBA" id="ARBA00023277"/>
    </source>
</evidence>
<keyword evidence="3" id="KW-0136">Cellulose degradation</keyword>
<feature type="chain" id="PRO_5032365430" evidence="8">
    <location>
        <begin position="19"/>
        <end position="521"/>
    </location>
</feature>
<evidence type="ECO:0000256" key="8">
    <source>
        <dbReference type="SAM" id="SignalP"/>
    </source>
</evidence>